<accession>A0A9Q1MTU3</accession>
<dbReference type="GO" id="GO:0008408">
    <property type="term" value="F:3'-5' exonuclease activity"/>
    <property type="evidence" value="ECO:0007669"/>
    <property type="project" value="TreeGrafter"/>
</dbReference>
<keyword evidence="4" id="KW-1185">Reference proteome</keyword>
<sequence length="270" mass="31974">MVLEISLIDLQKEEKDEEYNDPQWIYDAYNVYVGDHRILTIVTDSYKTTTKWFNELLHKATPNNKHGCILVSVFADRDPDRYHYNWDKKKGDDEKPYHLLQVSTGSQCLLYRLPLPNDDRIPKAMKAFFADPRVMAVGVKMRGVINRLEIDHGITFANPVDVNKLAVKGLNRDDLDLGRYDLDRLAKTVLGKHWDVMRPVRRLPWFLPWGRWWRDELNPDKVEYATVDPYLCFMISLRILEGMDDKWYPKPLEEFLVKNKKKKNKSKKKF</sequence>
<dbReference type="InterPro" id="IPR036397">
    <property type="entry name" value="RNaseH_sf"/>
</dbReference>
<dbReference type="InterPro" id="IPR051132">
    <property type="entry name" value="3-5_Exonuclease_domain"/>
</dbReference>
<keyword evidence="1" id="KW-0540">Nuclease</keyword>
<comment type="caution">
    <text evidence="3">The sequence shown here is derived from an EMBL/GenBank/DDBJ whole genome shotgun (WGS) entry which is preliminary data.</text>
</comment>
<dbReference type="AlphaFoldDB" id="A0A9Q1MTU3"/>
<reference evidence="4" key="1">
    <citation type="journal article" date="2023" name="Proc. Natl. Acad. Sci. U.S.A.">
        <title>Genomic and structural basis for evolution of tropane alkaloid biosynthesis.</title>
        <authorList>
            <person name="Wanga Y.-J."/>
            <person name="Taina T."/>
            <person name="Yua J.-Y."/>
            <person name="Lia J."/>
            <person name="Xua B."/>
            <person name="Chenc J."/>
            <person name="D'Auriad J.C."/>
            <person name="Huanga J.-P."/>
            <person name="Huanga S.-X."/>
        </authorList>
    </citation>
    <scope>NUCLEOTIDE SEQUENCE [LARGE SCALE GENOMIC DNA]</scope>
    <source>
        <strain evidence="4">cv. KIB-2019</strain>
    </source>
</reference>
<dbReference type="PANTHER" id="PTHR13620:SF80">
    <property type="entry name" value="3'-5' EXONUCLEASE DOMAIN-CONTAINING PROTEIN"/>
    <property type="match status" value="1"/>
</dbReference>
<dbReference type="GO" id="GO:0005737">
    <property type="term" value="C:cytoplasm"/>
    <property type="evidence" value="ECO:0007669"/>
    <property type="project" value="TreeGrafter"/>
</dbReference>
<dbReference type="Proteomes" id="UP001152561">
    <property type="component" value="Unassembled WGS sequence"/>
</dbReference>
<dbReference type="EMBL" id="JAJAGQ010000004">
    <property type="protein sequence ID" value="KAJ8565810.1"/>
    <property type="molecule type" value="Genomic_DNA"/>
</dbReference>
<dbReference type="GO" id="GO:0003676">
    <property type="term" value="F:nucleic acid binding"/>
    <property type="evidence" value="ECO:0007669"/>
    <property type="project" value="InterPro"/>
</dbReference>
<dbReference type="PANTHER" id="PTHR13620">
    <property type="entry name" value="3-5 EXONUCLEASE"/>
    <property type="match status" value="1"/>
</dbReference>
<proteinExistence type="predicted"/>
<dbReference type="Gene3D" id="3.30.420.10">
    <property type="entry name" value="Ribonuclease H-like superfamily/Ribonuclease H"/>
    <property type="match status" value="1"/>
</dbReference>
<name>A0A9Q1MTU3_9SOLA</name>
<gene>
    <name evidence="3" type="ORF">K7X08_008386</name>
</gene>
<keyword evidence="2" id="KW-0378">Hydrolase</keyword>
<organism evidence="3 4">
    <name type="scientific">Anisodus acutangulus</name>
    <dbReference type="NCBI Taxonomy" id="402998"/>
    <lineage>
        <taxon>Eukaryota</taxon>
        <taxon>Viridiplantae</taxon>
        <taxon>Streptophyta</taxon>
        <taxon>Embryophyta</taxon>
        <taxon>Tracheophyta</taxon>
        <taxon>Spermatophyta</taxon>
        <taxon>Magnoliopsida</taxon>
        <taxon>eudicotyledons</taxon>
        <taxon>Gunneridae</taxon>
        <taxon>Pentapetalae</taxon>
        <taxon>asterids</taxon>
        <taxon>lamiids</taxon>
        <taxon>Solanales</taxon>
        <taxon>Solanaceae</taxon>
        <taxon>Solanoideae</taxon>
        <taxon>Hyoscyameae</taxon>
        <taxon>Anisodus</taxon>
    </lineage>
</organism>
<dbReference type="OrthoDB" id="1651883at2759"/>
<evidence type="ECO:0000256" key="2">
    <source>
        <dbReference type="ARBA" id="ARBA00022801"/>
    </source>
</evidence>
<protein>
    <submittedName>
        <fullName evidence="3">Uncharacterized protein</fullName>
    </submittedName>
</protein>
<dbReference type="GO" id="GO:0005634">
    <property type="term" value="C:nucleus"/>
    <property type="evidence" value="ECO:0007669"/>
    <property type="project" value="TreeGrafter"/>
</dbReference>
<dbReference type="SUPFAM" id="SSF53098">
    <property type="entry name" value="Ribonuclease H-like"/>
    <property type="match status" value="1"/>
</dbReference>
<evidence type="ECO:0000256" key="1">
    <source>
        <dbReference type="ARBA" id="ARBA00022722"/>
    </source>
</evidence>
<evidence type="ECO:0000313" key="3">
    <source>
        <dbReference type="EMBL" id="KAJ8565810.1"/>
    </source>
</evidence>
<dbReference type="InterPro" id="IPR012337">
    <property type="entry name" value="RNaseH-like_sf"/>
</dbReference>
<evidence type="ECO:0000313" key="4">
    <source>
        <dbReference type="Proteomes" id="UP001152561"/>
    </source>
</evidence>